<evidence type="ECO:0000313" key="7">
    <source>
        <dbReference type="EMBL" id="SEB20975.1"/>
    </source>
</evidence>
<dbReference type="OrthoDB" id="2680585at2"/>
<dbReference type="PROSITE" id="PS51007">
    <property type="entry name" value="CYTC"/>
    <property type="match status" value="1"/>
</dbReference>
<evidence type="ECO:0000256" key="4">
    <source>
        <dbReference type="PROSITE-ProRule" id="PRU00433"/>
    </source>
</evidence>
<dbReference type="STRING" id="571932.SAMN05421743_13013"/>
<dbReference type="RefSeq" id="WP_093046943.1">
    <property type="nucleotide sequence ID" value="NZ_FNQR01000030.1"/>
</dbReference>
<evidence type="ECO:0000313" key="8">
    <source>
        <dbReference type="Proteomes" id="UP000198584"/>
    </source>
</evidence>
<dbReference type="InterPro" id="IPR009056">
    <property type="entry name" value="Cyt_c-like_dom"/>
</dbReference>
<dbReference type="InterPro" id="IPR036909">
    <property type="entry name" value="Cyt_c-like_dom_sf"/>
</dbReference>
<organism evidence="7 8">
    <name type="scientific">Thalassobacillus cyri</name>
    <dbReference type="NCBI Taxonomy" id="571932"/>
    <lineage>
        <taxon>Bacteria</taxon>
        <taxon>Bacillati</taxon>
        <taxon>Bacillota</taxon>
        <taxon>Bacilli</taxon>
        <taxon>Bacillales</taxon>
        <taxon>Bacillaceae</taxon>
        <taxon>Thalassobacillus</taxon>
    </lineage>
</organism>
<keyword evidence="1 4" id="KW-0349">Heme</keyword>
<keyword evidence="3 4" id="KW-0408">Iron</keyword>
<protein>
    <recommendedName>
        <fullName evidence="6">Cytochrome c domain-containing protein</fullName>
    </recommendedName>
</protein>
<proteinExistence type="predicted"/>
<feature type="region of interest" description="Disordered" evidence="5">
    <location>
        <begin position="30"/>
        <end position="72"/>
    </location>
</feature>
<evidence type="ECO:0000256" key="1">
    <source>
        <dbReference type="ARBA" id="ARBA00022617"/>
    </source>
</evidence>
<dbReference type="Gene3D" id="1.10.760.10">
    <property type="entry name" value="Cytochrome c-like domain"/>
    <property type="match status" value="1"/>
</dbReference>
<gene>
    <name evidence="7" type="ORF">SAMN05421743_13013</name>
</gene>
<keyword evidence="2 4" id="KW-0479">Metal-binding</keyword>
<evidence type="ECO:0000256" key="3">
    <source>
        <dbReference type="ARBA" id="ARBA00023004"/>
    </source>
</evidence>
<evidence type="ECO:0000256" key="2">
    <source>
        <dbReference type="ARBA" id="ARBA00022723"/>
    </source>
</evidence>
<keyword evidence="8" id="KW-1185">Reference proteome</keyword>
<dbReference type="GO" id="GO:0020037">
    <property type="term" value="F:heme binding"/>
    <property type="evidence" value="ECO:0007669"/>
    <property type="project" value="InterPro"/>
</dbReference>
<feature type="compositionally biased region" description="Acidic residues" evidence="5">
    <location>
        <begin position="49"/>
        <end position="64"/>
    </location>
</feature>
<dbReference type="EMBL" id="FNQR01000030">
    <property type="protein sequence ID" value="SEB20975.1"/>
    <property type="molecule type" value="Genomic_DNA"/>
</dbReference>
<dbReference type="SUPFAM" id="SSF46626">
    <property type="entry name" value="Cytochrome c"/>
    <property type="match status" value="1"/>
</dbReference>
<sequence length="155" mass="16545">MKWNILIFIAGFVVAFAGGYLFMGMDNSTAATDQPESSVNETETKSEEAGENEAKEEETPDETEAVATGEGEALQANNCLSCHAVESLDLQGGTTGPDLSDAYSTVENKHGKPVEEFLQEPTSAVMSTVISGNPLPDEERKKIVEALKKASEQGE</sequence>
<reference evidence="7 8" key="1">
    <citation type="submission" date="2016-10" db="EMBL/GenBank/DDBJ databases">
        <authorList>
            <person name="de Groot N.N."/>
        </authorList>
    </citation>
    <scope>NUCLEOTIDE SEQUENCE [LARGE SCALE GENOMIC DNA]</scope>
    <source>
        <strain evidence="7 8">CCM7597</strain>
    </source>
</reference>
<name>A0A1H4HH36_9BACI</name>
<dbReference type="GO" id="GO:0046872">
    <property type="term" value="F:metal ion binding"/>
    <property type="evidence" value="ECO:0007669"/>
    <property type="project" value="UniProtKB-KW"/>
</dbReference>
<accession>A0A1H4HH36</accession>
<feature type="compositionally biased region" description="Polar residues" evidence="5">
    <location>
        <begin position="30"/>
        <end position="41"/>
    </location>
</feature>
<evidence type="ECO:0000259" key="6">
    <source>
        <dbReference type="PROSITE" id="PS51007"/>
    </source>
</evidence>
<dbReference type="Proteomes" id="UP000198584">
    <property type="component" value="Unassembled WGS sequence"/>
</dbReference>
<feature type="domain" description="Cytochrome c" evidence="6">
    <location>
        <begin position="66"/>
        <end position="151"/>
    </location>
</feature>
<evidence type="ECO:0000256" key="5">
    <source>
        <dbReference type="SAM" id="MobiDB-lite"/>
    </source>
</evidence>
<dbReference type="AlphaFoldDB" id="A0A1H4HH36"/>
<dbReference type="GO" id="GO:0009055">
    <property type="term" value="F:electron transfer activity"/>
    <property type="evidence" value="ECO:0007669"/>
    <property type="project" value="InterPro"/>
</dbReference>